<accession>A0ABV8PWW0</accession>
<protein>
    <submittedName>
        <fullName evidence="1">Membrane protein insertion efficiency factor YidD</fullName>
    </submittedName>
</protein>
<dbReference type="RefSeq" id="WP_379014509.1">
    <property type="nucleotide sequence ID" value="NZ_JBHSDC010000022.1"/>
</dbReference>
<evidence type="ECO:0000313" key="2">
    <source>
        <dbReference type="Proteomes" id="UP001595906"/>
    </source>
</evidence>
<proteinExistence type="predicted"/>
<dbReference type="EMBL" id="JBHSDC010000022">
    <property type="protein sequence ID" value="MFC4232599.1"/>
    <property type="molecule type" value="Genomic_DNA"/>
</dbReference>
<dbReference type="PANTHER" id="PTHR33383">
    <property type="entry name" value="MEMBRANE PROTEIN INSERTION EFFICIENCY FACTOR-RELATED"/>
    <property type="match status" value="1"/>
</dbReference>
<dbReference type="Proteomes" id="UP001595906">
    <property type="component" value="Unassembled WGS sequence"/>
</dbReference>
<dbReference type="Pfam" id="PF01809">
    <property type="entry name" value="YidD"/>
    <property type="match status" value="1"/>
</dbReference>
<dbReference type="PANTHER" id="PTHR33383:SF1">
    <property type="entry name" value="MEMBRANE PROTEIN INSERTION EFFICIENCY FACTOR-RELATED"/>
    <property type="match status" value="1"/>
</dbReference>
<evidence type="ECO:0000313" key="1">
    <source>
        <dbReference type="EMBL" id="MFC4232599.1"/>
    </source>
</evidence>
<dbReference type="InterPro" id="IPR002696">
    <property type="entry name" value="Membr_insert_effic_factor_YidD"/>
</dbReference>
<reference evidence="2" key="1">
    <citation type="journal article" date="2019" name="Int. J. Syst. Evol. Microbiol.">
        <title>The Global Catalogue of Microorganisms (GCM) 10K type strain sequencing project: providing services to taxonomists for standard genome sequencing and annotation.</title>
        <authorList>
            <consortium name="The Broad Institute Genomics Platform"/>
            <consortium name="The Broad Institute Genome Sequencing Center for Infectious Disease"/>
            <person name="Wu L."/>
            <person name="Ma J."/>
        </authorList>
    </citation>
    <scope>NUCLEOTIDE SEQUENCE [LARGE SCALE GENOMIC DNA]</scope>
    <source>
        <strain evidence="2">CECT 8010</strain>
    </source>
</reference>
<dbReference type="SMART" id="SM01234">
    <property type="entry name" value="Haemolytic"/>
    <property type="match status" value="1"/>
</dbReference>
<keyword evidence="2" id="KW-1185">Reference proteome</keyword>
<name>A0ABV8PWW0_9BACT</name>
<comment type="caution">
    <text evidence="1">The sequence shown here is derived from an EMBL/GenBank/DDBJ whole genome shotgun (WGS) entry which is preliminary data.</text>
</comment>
<sequence length="75" mass="9037">MKILTLPINWILVISIRVYQKTKMRRYSKCLHYPSCSEYGIIALKKYNLFKAVKLTIKRYNDCNPFSNRPYIDYP</sequence>
<gene>
    <name evidence="1" type="primary">yidD</name>
    <name evidence="1" type="ORF">ACFOW1_11890</name>
</gene>
<organism evidence="1 2">
    <name type="scientific">Parasediminibacterium paludis</name>
    <dbReference type="NCBI Taxonomy" id="908966"/>
    <lineage>
        <taxon>Bacteria</taxon>
        <taxon>Pseudomonadati</taxon>
        <taxon>Bacteroidota</taxon>
        <taxon>Chitinophagia</taxon>
        <taxon>Chitinophagales</taxon>
        <taxon>Chitinophagaceae</taxon>
        <taxon>Parasediminibacterium</taxon>
    </lineage>
</organism>
<dbReference type="NCBIfam" id="TIGR00278">
    <property type="entry name" value="membrane protein insertion efficiency factor YidD"/>
    <property type="match status" value="1"/>
</dbReference>